<name>A0AAV4A225_9GAST</name>
<keyword evidence="2" id="KW-1185">Reference proteome</keyword>
<organism evidence="1 2">
    <name type="scientific">Plakobranchus ocellatus</name>
    <dbReference type="NCBI Taxonomy" id="259542"/>
    <lineage>
        <taxon>Eukaryota</taxon>
        <taxon>Metazoa</taxon>
        <taxon>Spiralia</taxon>
        <taxon>Lophotrochozoa</taxon>
        <taxon>Mollusca</taxon>
        <taxon>Gastropoda</taxon>
        <taxon>Heterobranchia</taxon>
        <taxon>Euthyneura</taxon>
        <taxon>Panpulmonata</taxon>
        <taxon>Sacoglossa</taxon>
        <taxon>Placobranchoidea</taxon>
        <taxon>Plakobranchidae</taxon>
        <taxon>Plakobranchus</taxon>
    </lineage>
</organism>
<proteinExistence type="predicted"/>
<evidence type="ECO:0000313" key="1">
    <source>
        <dbReference type="EMBL" id="GFO00766.1"/>
    </source>
</evidence>
<reference evidence="1 2" key="1">
    <citation type="journal article" date="2021" name="Elife">
        <title>Chloroplast acquisition without the gene transfer in kleptoplastic sea slugs, Plakobranchus ocellatus.</title>
        <authorList>
            <person name="Maeda T."/>
            <person name="Takahashi S."/>
            <person name="Yoshida T."/>
            <person name="Shimamura S."/>
            <person name="Takaki Y."/>
            <person name="Nagai Y."/>
            <person name="Toyoda A."/>
            <person name="Suzuki Y."/>
            <person name="Arimoto A."/>
            <person name="Ishii H."/>
            <person name="Satoh N."/>
            <person name="Nishiyama T."/>
            <person name="Hasebe M."/>
            <person name="Maruyama T."/>
            <person name="Minagawa J."/>
            <person name="Obokata J."/>
            <person name="Shigenobu S."/>
        </authorList>
    </citation>
    <scope>NUCLEOTIDE SEQUENCE [LARGE SCALE GENOMIC DNA]</scope>
</reference>
<accession>A0AAV4A225</accession>
<comment type="caution">
    <text evidence="1">The sequence shown here is derived from an EMBL/GenBank/DDBJ whole genome shotgun (WGS) entry which is preliminary data.</text>
</comment>
<dbReference type="AlphaFoldDB" id="A0AAV4A225"/>
<gene>
    <name evidence="1" type="ORF">PoB_002727100</name>
</gene>
<dbReference type="Proteomes" id="UP000735302">
    <property type="component" value="Unassembled WGS sequence"/>
</dbReference>
<protein>
    <submittedName>
        <fullName evidence="1">Uncharacterized protein</fullName>
    </submittedName>
</protein>
<sequence length="119" mass="12791">MPTTEPNQGDTLRGTPALCQGYPGAILPAEGLGPLLGLTQVLFKEDWAAWVSAALRSQEEEMAKEAFWLVTAIIAAPSPPQPPGSILLGQTLPVNGEYTQHKQLNTTLATNLLKQQSRQ</sequence>
<evidence type="ECO:0000313" key="2">
    <source>
        <dbReference type="Proteomes" id="UP000735302"/>
    </source>
</evidence>
<dbReference type="EMBL" id="BLXT01003145">
    <property type="protein sequence ID" value="GFO00766.1"/>
    <property type="molecule type" value="Genomic_DNA"/>
</dbReference>